<reference evidence="1" key="2">
    <citation type="submission" date="2025-09" db="UniProtKB">
        <authorList>
            <consortium name="EnsemblPlants"/>
        </authorList>
    </citation>
    <scope>IDENTIFICATION</scope>
</reference>
<proteinExistence type="predicted"/>
<organism evidence="1 2">
    <name type="scientific">Avena sativa</name>
    <name type="common">Oat</name>
    <dbReference type="NCBI Taxonomy" id="4498"/>
    <lineage>
        <taxon>Eukaryota</taxon>
        <taxon>Viridiplantae</taxon>
        <taxon>Streptophyta</taxon>
        <taxon>Embryophyta</taxon>
        <taxon>Tracheophyta</taxon>
        <taxon>Spermatophyta</taxon>
        <taxon>Magnoliopsida</taxon>
        <taxon>Liliopsida</taxon>
        <taxon>Poales</taxon>
        <taxon>Poaceae</taxon>
        <taxon>BOP clade</taxon>
        <taxon>Pooideae</taxon>
        <taxon>Poodae</taxon>
        <taxon>Poeae</taxon>
        <taxon>Poeae Chloroplast Group 1 (Aveneae type)</taxon>
        <taxon>Aveninae</taxon>
        <taxon>Avena</taxon>
    </lineage>
</organism>
<sequence>MFTVNFSPSSLAATTPYTPPLSSDEVDLNQRIASFRCGYRKHSDALLPRPPWRPCMKKVPPSAVWRSIRLVGRFAAGTPVKKQQKLLMTQLGIIREGEQISDEALQAYLRLFDKPMTSSRIAAVLALFGWEPDVIPLCRDGDVDLLV</sequence>
<evidence type="ECO:0000313" key="2">
    <source>
        <dbReference type="Proteomes" id="UP001732700"/>
    </source>
</evidence>
<name>A0ACD5W6V6_AVESA</name>
<evidence type="ECO:0000313" key="1">
    <source>
        <dbReference type="EnsemblPlants" id="AVESA.00010b.r2.4AG0577030.1.CDS.1"/>
    </source>
</evidence>
<protein>
    <submittedName>
        <fullName evidence="1">Uncharacterized protein</fullName>
    </submittedName>
</protein>
<keyword evidence="2" id="KW-1185">Reference proteome</keyword>
<dbReference type="Proteomes" id="UP001732700">
    <property type="component" value="Chromosome 4A"/>
</dbReference>
<reference evidence="1" key="1">
    <citation type="submission" date="2021-05" db="EMBL/GenBank/DDBJ databases">
        <authorList>
            <person name="Scholz U."/>
            <person name="Mascher M."/>
            <person name="Fiebig A."/>
        </authorList>
    </citation>
    <scope>NUCLEOTIDE SEQUENCE [LARGE SCALE GENOMIC DNA]</scope>
</reference>
<dbReference type="EnsemblPlants" id="AVESA.00010b.r2.4AG0577030.1">
    <property type="protein sequence ID" value="AVESA.00010b.r2.4AG0577030.1.CDS.1"/>
    <property type="gene ID" value="AVESA.00010b.r2.4AG0577030"/>
</dbReference>
<accession>A0ACD5W6V6</accession>